<evidence type="ECO:0000256" key="1">
    <source>
        <dbReference type="ARBA" id="ARBA00001971"/>
    </source>
</evidence>
<evidence type="ECO:0000256" key="7">
    <source>
        <dbReference type="PIRSR" id="PIRSR602403-1"/>
    </source>
</evidence>
<evidence type="ECO:0000313" key="10">
    <source>
        <dbReference type="EMBL" id="KAK4445433.1"/>
    </source>
</evidence>
<reference evidence="10" key="2">
    <citation type="submission" date="2023-05" db="EMBL/GenBank/DDBJ databases">
        <authorList>
            <consortium name="Lawrence Berkeley National Laboratory"/>
            <person name="Steindorff A."/>
            <person name="Hensen N."/>
            <person name="Bonometti L."/>
            <person name="Westerberg I."/>
            <person name="Brannstrom I.O."/>
            <person name="Guillou S."/>
            <person name="Cros-Aarteil S."/>
            <person name="Calhoun S."/>
            <person name="Haridas S."/>
            <person name="Kuo A."/>
            <person name="Mondo S."/>
            <person name="Pangilinan J."/>
            <person name="Riley R."/>
            <person name="Labutti K."/>
            <person name="Andreopoulos B."/>
            <person name="Lipzen A."/>
            <person name="Chen C."/>
            <person name="Yanf M."/>
            <person name="Daum C."/>
            <person name="Ng V."/>
            <person name="Clum A."/>
            <person name="Ohm R."/>
            <person name="Martin F."/>
            <person name="Silar P."/>
            <person name="Natvig D."/>
            <person name="Lalanne C."/>
            <person name="Gautier V."/>
            <person name="Ament-Velasquez S.L."/>
            <person name="Kruys A."/>
            <person name="Hutchinson M.I."/>
            <person name="Powell A.J."/>
            <person name="Barry K."/>
            <person name="Miller A.N."/>
            <person name="Grigoriev I.V."/>
            <person name="Debuchy R."/>
            <person name="Gladieux P."/>
            <person name="Thoren M.H."/>
            <person name="Johannesson H."/>
        </authorList>
    </citation>
    <scope>NUCLEOTIDE SEQUENCE</scope>
    <source>
        <strain evidence="10">PSN243</strain>
    </source>
</reference>
<dbReference type="PROSITE" id="PS00086">
    <property type="entry name" value="CYTOCHROME_P450"/>
    <property type="match status" value="1"/>
</dbReference>
<evidence type="ECO:0000256" key="2">
    <source>
        <dbReference type="ARBA" id="ARBA00010617"/>
    </source>
</evidence>
<keyword evidence="3 7" id="KW-0479">Metal-binding</keyword>
<keyword evidence="9" id="KW-0812">Transmembrane</keyword>
<dbReference type="SUPFAM" id="SSF48264">
    <property type="entry name" value="Cytochrome P450"/>
    <property type="match status" value="1"/>
</dbReference>
<protein>
    <submittedName>
        <fullName evidence="10">Cytochrome P450 E-class, group IV</fullName>
    </submittedName>
</protein>
<evidence type="ECO:0000256" key="4">
    <source>
        <dbReference type="ARBA" id="ARBA00023002"/>
    </source>
</evidence>
<dbReference type="AlphaFoldDB" id="A0AAV9GAH7"/>
<gene>
    <name evidence="10" type="ORF">QBC34DRAFT_333088</name>
</gene>
<evidence type="ECO:0000313" key="11">
    <source>
        <dbReference type="Proteomes" id="UP001321760"/>
    </source>
</evidence>
<dbReference type="InterPro" id="IPR001128">
    <property type="entry name" value="Cyt_P450"/>
</dbReference>
<evidence type="ECO:0000256" key="6">
    <source>
        <dbReference type="ARBA" id="ARBA00023033"/>
    </source>
</evidence>
<dbReference type="Pfam" id="PF00067">
    <property type="entry name" value="p450"/>
    <property type="match status" value="1"/>
</dbReference>
<keyword evidence="6 8" id="KW-0503">Monooxygenase</keyword>
<dbReference type="GO" id="GO:0004497">
    <property type="term" value="F:monooxygenase activity"/>
    <property type="evidence" value="ECO:0007669"/>
    <property type="project" value="UniProtKB-KW"/>
</dbReference>
<dbReference type="InterPro" id="IPR002403">
    <property type="entry name" value="Cyt_P450_E_grp-IV"/>
</dbReference>
<dbReference type="Gene3D" id="1.10.630.10">
    <property type="entry name" value="Cytochrome P450"/>
    <property type="match status" value="1"/>
</dbReference>
<reference evidence="10" key="1">
    <citation type="journal article" date="2023" name="Mol. Phylogenet. Evol.">
        <title>Genome-scale phylogeny and comparative genomics of the fungal order Sordariales.</title>
        <authorList>
            <person name="Hensen N."/>
            <person name="Bonometti L."/>
            <person name="Westerberg I."/>
            <person name="Brannstrom I.O."/>
            <person name="Guillou S."/>
            <person name="Cros-Aarteil S."/>
            <person name="Calhoun S."/>
            <person name="Haridas S."/>
            <person name="Kuo A."/>
            <person name="Mondo S."/>
            <person name="Pangilinan J."/>
            <person name="Riley R."/>
            <person name="LaButti K."/>
            <person name="Andreopoulos B."/>
            <person name="Lipzen A."/>
            <person name="Chen C."/>
            <person name="Yan M."/>
            <person name="Daum C."/>
            <person name="Ng V."/>
            <person name="Clum A."/>
            <person name="Steindorff A."/>
            <person name="Ohm R.A."/>
            <person name="Martin F."/>
            <person name="Silar P."/>
            <person name="Natvig D.O."/>
            <person name="Lalanne C."/>
            <person name="Gautier V."/>
            <person name="Ament-Velasquez S.L."/>
            <person name="Kruys A."/>
            <person name="Hutchinson M.I."/>
            <person name="Powell A.J."/>
            <person name="Barry K."/>
            <person name="Miller A.N."/>
            <person name="Grigoriev I.V."/>
            <person name="Debuchy R."/>
            <person name="Gladieux P."/>
            <person name="Hiltunen Thoren M."/>
            <person name="Johannesson H."/>
        </authorList>
    </citation>
    <scope>NUCLEOTIDE SEQUENCE</scope>
    <source>
        <strain evidence="10">PSN243</strain>
    </source>
</reference>
<dbReference type="PANTHER" id="PTHR46206:SF7">
    <property type="entry name" value="P450, PUTATIVE (EUROFUNG)-RELATED"/>
    <property type="match status" value="1"/>
</dbReference>
<evidence type="ECO:0000256" key="9">
    <source>
        <dbReference type="SAM" id="Phobius"/>
    </source>
</evidence>
<evidence type="ECO:0000256" key="8">
    <source>
        <dbReference type="RuleBase" id="RU000461"/>
    </source>
</evidence>
<keyword evidence="4 8" id="KW-0560">Oxidoreductase</keyword>
<proteinExistence type="inferred from homology"/>
<organism evidence="10 11">
    <name type="scientific">Podospora aff. communis PSN243</name>
    <dbReference type="NCBI Taxonomy" id="3040156"/>
    <lineage>
        <taxon>Eukaryota</taxon>
        <taxon>Fungi</taxon>
        <taxon>Dikarya</taxon>
        <taxon>Ascomycota</taxon>
        <taxon>Pezizomycotina</taxon>
        <taxon>Sordariomycetes</taxon>
        <taxon>Sordariomycetidae</taxon>
        <taxon>Sordariales</taxon>
        <taxon>Podosporaceae</taxon>
        <taxon>Podospora</taxon>
    </lineage>
</organism>
<feature type="transmembrane region" description="Helical" evidence="9">
    <location>
        <begin position="17"/>
        <end position="35"/>
    </location>
</feature>
<dbReference type="CDD" id="cd11041">
    <property type="entry name" value="CYP503A1-like"/>
    <property type="match status" value="1"/>
</dbReference>
<dbReference type="GO" id="GO:0005506">
    <property type="term" value="F:iron ion binding"/>
    <property type="evidence" value="ECO:0007669"/>
    <property type="project" value="InterPro"/>
</dbReference>
<sequence>MSRITAIQSLFEDKMSLVLPTIAILVAALILRPYFTANPLSHIAQVGEELGSNEKRRQAFLAGAKALYREGYHKFKDGIFRIVTSKANTSVVVVAPRYLEELKKLPDNVLSMEDAIAQTMHAKYTKLPIGDNSISHTIKTSLNPALPRLNETLLDEVQRCFLAYLPPCEEWTPIRMHPKLLRIVAEVSGRVFVGPELCHDEQYLDAAINYTVDVAAARRAIDRMEPWKRPFLSWRLPEVQKLDTRFNQATAFLRPVMEARLNMKPEERPDDMLTWLMNERNDKKIQDRTAATLAKRLLALTFASTHTTTMASTNAFYDLAAHPTAASELRHEITSILSTNNNTITTPALHSMKKLDSFLKESFRFHPPSVSSFTRKLRRPIRLSTGESLPAGVTLEVPAHAVTRDPDIFPNPDEFKPFRFYDMARDSEETAARNQFVSVSGRYLSFGYGRHACPGRFLAGNEIKLIVAMGVLMYDVRLAGGGTERYENLEFGSTSIPDPSRELLFRRIRK</sequence>
<accession>A0AAV9GAH7</accession>
<dbReference type="InterPro" id="IPR017972">
    <property type="entry name" value="Cyt_P450_CS"/>
</dbReference>
<evidence type="ECO:0000256" key="3">
    <source>
        <dbReference type="ARBA" id="ARBA00022723"/>
    </source>
</evidence>
<name>A0AAV9GAH7_9PEZI</name>
<comment type="similarity">
    <text evidence="2 8">Belongs to the cytochrome P450 family.</text>
</comment>
<dbReference type="GO" id="GO:0020037">
    <property type="term" value="F:heme binding"/>
    <property type="evidence" value="ECO:0007669"/>
    <property type="project" value="InterPro"/>
</dbReference>
<dbReference type="PANTHER" id="PTHR46206">
    <property type="entry name" value="CYTOCHROME P450"/>
    <property type="match status" value="1"/>
</dbReference>
<dbReference type="Proteomes" id="UP001321760">
    <property type="component" value="Unassembled WGS sequence"/>
</dbReference>
<dbReference type="InterPro" id="IPR036396">
    <property type="entry name" value="Cyt_P450_sf"/>
</dbReference>
<keyword evidence="11" id="KW-1185">Reference proteome</keyword>
<keyword evidence="9" id="KW-0472">Membrane</keyword>
<keyword evidence="7 8" id="KW-0349">Heme</keyword>
<feature type="binding site" description="axial binding residue" evidence="7">
    <location>
        <position position="453"/>
    </location>
    <ligand>
        <name>heme</name>
        <dbReference type="ChEBI" id="CHEBI:30413"/>
    </ligand>
    <ligandPart>
        <name>Fe</name>
        <dbReference type="ChEBI" id="CHEBI:18248"/>
    </ligandPart>
</feature>
<comment type="cofactor">
    <cofactor evidence="1 7">
        <name>heme</name>
        <dbReference type="ChEBI" id="CHEBI:30413"/>
    </cofactor>
</comment>
<dbReference type="PRINTS" id="PR00465">
    <property type="entry name" value="EP450IV"/>
</dbReference>
<keyword evidence="5 7" id="KW-0408">Iron</keyword>
<comment type="caution">
    <text evidence="10">The sequence shown here is derived from an EMBL/GenBank/DDBJ whole genome shotgun (WGS) entry which is preliminary data.</text>
</comment>
<dbReference type="GO" id="GO:0016705">
    <property type="term" value="F:oxidoreductase activity, acting on paired donors, with incorporation or reduction of molecular oxygen"/>
    <property type="evidence" value="ECO:0007669"/>
    <property type="project" value="InterPro"/>
</dbReference>
<keyword evidence="9" id="KW-1133">Transmembrane helix</keyword>
<dbReference type="EMBL" id="MU865965">
    <property type="protein sequence ID" value="KAK4445433.1"/>
    <property type="molecule type" value="Genomic_DNA"/>
</dbReference>
<evidence type="ECO:0000256" key="5">
    <source>
        <dbReference type="ARBA" id="ARBA00023004"/>
    </source>
</evidence>